<dbReference type="AlphaFoldDB" id="A0A1S2LC73"/>
<evidence type="ECO:0000256" key="5">
    <source>
        <dbReference type="ARBA" id="ARBA00023136"/>
    </source>
</evidence>
<dbReference type="GO" id="GO:0009847">
    <property type="term" value="P:spore germination"/>
    <property type="evidence" value="ECO:0007669"/>
    <property type="project" value="InterPro"/>
</dbReference>
<evidence type="ECO:0000256" key="3">
    <source>
        <dbReference type="ARBA" id="ARBA00022544"/>
    </source>
</evidence>
<dbReference type="OrthoDB" id="9816067at2"/>
<evidence type="ECO:0000259" key="9">
    <source>
        <dbReference type="Pfam" id="PF05504"/>
    </source>
</evidence>
<evidence type="ECO:0000256" key="2">
    <source>
        <dbReference type="ARBA" id="ARBA00007886"/>
    </source>
</evidence>
<name>A0A1S2LC73_9BACI</name>
<dbReference type="Gene3D" id="3.30.300.210">
    <property type="entry name" value="Nutrient germinant receptor protein C, domain 3"/>
    <property type="match status" value="1"/>
</dbReference>
<dbReference type="Gene3D" id="6.20.190.10">
    <property type="entry name" value="Nutrient germinant receptor protein C, domain 1"/>
    <property type="match status" value="1"/>
</dbReference>
<feature type="signal peptide" evidence="8">
    <location>
        <begin position="1"/>
        <end position="21"/>
    </location>
</feature>
<dbReference type="PANTHER" id="PTHR35789">
    <property type="entry name" value="SPORE GERMINATION PROTEIN B3"/>
    <property type="match status" value="1"/>
</dbReference>
<evidence type="ECO:0000313" key="11">
    <source>
        <dbReference type="EMBL" id="OIJ10092.1"/>
    </source>
</evidence>
<keyword evidence="6" id="KW-0564">Palmitate</keyword>
<comment type="similarity">
    <text evidence="2">Belongs to the GerABKC lipoprotein family.</text>
</comment>
<dbReference type="RefSeq" id="WP_071313856.1">
    <property type="nucleotide sequence ID" value="NZ_MLQQ01000040.1"/>
</dbReference>
<protein>
    <submittedName>
        <fullName evidence="11">Uncharacterized protein</fullName>
    </submittedName>
</protein>
<evidence type="ECO:0000256" key="4">
    <source>
        <dbReference type="ARBA" id="ARBA00022729"/>
    </source>
</evidence>
<keyword evidence="4 8" id="KW-0732">Signal</keyword>
<keyword evidence="5" id="KW-0472">Membrane</keyword>
<sequence length="395" mass="44470">MKKIMICCTFLSLLFCVGLFGKEEIDDLAMVMAVGVDKAENGEIWVTAQVVRPADARGDAGVGGTEGDPIWTATGEGKTIFEAIRNLARFSSRRIYWGHNAIIVISEEVARDGIVDVIDFFTRNNELRMRTWIVVTEKKANEVVAVKTGLEVIPGRSLDRLFRYSPIVAEAPRTDVMSLSASYIGEHVHPYLAMVRLRSRGVDPENPKEFGSIPQIELSGIAVFRDDQMVGRLNPRESRGFLWFVEDVGNAIIPLSCPDEEGPVSVELRDNRFQLTPNYKNGKVSFIATVETVTDLVELGCPTELEHSEVMEDLESDVAAYIKKDIEVMLEKVQKEFKVDAIKLGRAFQAKYPQYWNDLKDDWDEIFPEIEVKVNVKVELNNPQLLENPTRKGKD</sequence>
<dbReference type="PANTHER" id="PTHR35789:SF1">
    <property type="entry name" value="SPORE GERMINATION PROTEIN B3"/>
    <property type="match status" value="1"/>
</dbReference>
<reference evidence="11 12" key="1">
    <citation type="submission" date="2016-10" db="EMBL/GenBank/DDBJ databases">
        <title>Draft genome sequences of four alkaliphilic bacteria belonging to the Anaerobacillus genus.</title>
        <authorList>
            <person name="Bassil N.M."/>
            <person name="Lloyd J.R."/>
        </authorList>
    </citation>
    <scope>NUCLEOTIDE SEQUENCE [LARGE SCALE GENOMIC DNA]</scope>
    <source>
        <strain evidence="11 12">DSM 15340</strain>
    </source>
</reference>
<gene>
    <name evidence="11" type="ORF">BKP35_13315</name>
</gene>
<dbReference type="InterPro" id="IPR046953">
    <property type="entry name" value="Spore_GerAC-like_C"/>
</dbReference>
<dbReference type="InterPro" id="IPR038501">
    <property type="entry name" value="Spore_GerAC_C_sf"/>
</dbReference>
<dbReference type="Pfam" id="PF05504">
    <property type="entry name" value="Spore_GerAC"/>
    <property type="match status" value="1"/>
</dbReference>
<evidence type="ECO:0000256" key="1">
    <source>
        <dbReference type="ARBA" id="ARBA00004635"/>
    </source>
</evidence>
<evidence type="ECO:0000256" key="8">
    <source>
        <dbReference type="SAM" id="SignalP"/>
    </source>
</evidence>
<evidence type="ECO:0000313" key="12">
    <source>
        <dbReference type="Proteomes" id="UP000180098"/>
    </source>
</evidence>
<proteinExistence type="inferred from homology"/>
<keyword evidence="7" id="KW-0449">Lipoprotein</keyword>
<dbReference type="NCBIfam" id="TIGR02887">
    <property type="entry name" value="spore_ger_x_C"/>
    <property type="match status" value="1"/>
</dbReference>
<evidence type="ECO:0000256" key="7">
    <source>
        <dbReference type="ARBA" id="ARBA00023288"/>
    </source>
</evidence>
<feature type="domain" description="Spore germination protein N-terminal" evidence="10">
    <location>
        <begin position="22"/>
        <end position="196"/>
    </location>
</feature>
<dbReference type="GO" id="GO:0016020">
    <property type="term" value="C:membrane"/>
    <property type="evidence" value="ECO:0007669"/>
    <property type="project" value="UniProtKB-SubCell"/>
</dbReference>
<evidence type="ECO:0000256" key="6">
    <source>
        <dbReference type="ARBA" id="ARBA00023139"/>
    </source>
</evidence>
<feature type="chain" id="PRO_5010200505" evidence="8">
    <location>
        <begin position="22"/>
        <end position="395"/>
    </location>
</feature>
<dbReference type="EMBL" id="MLQQ01000040">
    <property type="protein sequence ID" value="OIJ10092.1"/>
    <property type="molecule type" value="Genomic_DNA"/>
</dbReference>
<evidence type="ECO:0000259" key="10">
    <source>
        <dbReference type="Pfam" id="PF25198"/>
    </source>
</evidence>
<dbReference type="Proteomes" id="UP000180098">
    <property type="component" value="Unassembled WGS sequence"/>
</dbReference>
<dbReference type="InterPro" id="IPR057336">
    <property type="entry name" value="GerAC_N"/>
</dbReference>
<comment type="subcellular location">
    <subcellularLocation>
        <location evidence="1">Membrane</location>
        <topology evidence="1">Lipid-anchor</topology>
    </subcellularLocation>
</comment>
<dbReference type="Pfam" id="PF25198">
    <property type="entry name" value="Spore_GerAC_N"/>
    <property type="match status" value="1"/>
</dbReference>
<keyword evidence="12" id="KW-1185">Reference proteome</keyword>
<accession>A0A1S2LC73</accession>
<dbReference type="InterPro" id="IPR008844">
    <property type="entry name" value="Spore_GerAC-like"/>
</dbReference>
<comment type="caution">
    <text evidence="11">The sequence shown here is derived from an EMBL/GenBank/DDBJ whole genome shotgun (WGS) entry which is preliminary data.</text>
</comment>
<organism evidence="11 12">
    <name type="scientific">Anaerobacillus arseniciselenatis</name>
    <dbReference type="NCBI Taxonomy" id="85682"/>
    <lineage>
        <taxon>Bacteria</taxon>
        <taxon>Bacillati</taxon>
        <taxon>Bacillota</taxon>
        <taxon>Bacilli</taxon>
        <taxon>Bacillales</taxon>
        <taxon>Bacillaceae</taxon>
        <taxon>Anaerobacillus</taxon>
    </lineage>
</organism>
<keyword evidence="3" id="KW-0309">Germination</keyword>
<feature type="domain" description="Spore germination GerAC-like C-terminal" evidence="9">
    <location>
        <begin position="219"/>
        <end position="382"/>
    </location>
</feature>